<dbReference type="Proteomes" id="UP001500034">
    <property type="component" value="Unassembled WGS sequence"/>
</dbReference>
<reference evidence="3" key="1">
    <citation type="journal article" date="2019" name="Int. J. Syst. Evol. Microbiol.">
        <title>The Global Catalogue of Microorganisms (GCM) 10K type strain sequencing project: providing services to taxonomists for standard genome sequencing and annotation.</title>
        <authorList>
            <consortium name="The Broad Institute Genomics Platform"/>
            <consortium name="The Broad Institute Genome Sequencing Center for Infectious Disease"/>
            <person name="Wu L."/>
            <person name="Ma J."/>
        </authorList>
    </citation>
    <scope>NUCLEOTIDE SEQUENCE [LARGE SCALE GENOMIC DNA]</scope>
    <source>
        <strain evidence="3">JCM 17027</strain>
    </source>
</reference>
<evidence type="ECO:0000313" key="2">
    <source>
        <dbReference type="EMBL" id="GAA3972272.1"/>
    </source>
</evidence>
<evidence type="ECO:0000256" key="1">
    <source>
        <dbReference type="SAM" id="MobiDB-lite"/>
    </source>
</evidence>
<comment type="caution">
    <text evidence="2">The sequence shown here is derived from an EMBL/GenBank/DDBJ whole genome shotgun (WGS) entry which is preliminary data.</text>
</comment>
<protein>
    <submittedName>
        <fullName evidence="2">Uncharacterized protein</fullName>
    </submittedName>
</protein>
<gene>
    <name evidence="2" type="ORF">GCM10022384_23820</name>
</gene>
<accession>A0ABP7PW28</accession>
<evidence type="ECO:0000313" key="3">
    <source>
        <dbReference type="Proteomes" id="UP001500034"/>
    </source>
</evidence>
<feature type="compositionally biased region" description="Low complexity" evidence="1">
    <location>
        <begin position="1"/>
        <end position="14"/>
    </location>
</feature>
<name>A0ABP7PW28_9ACTN</name>
<keyword evidence="3" id="KW-1185">Reference proteome</keyword>
<dbReference type="EMBL" id="BAABCQ010000035">
    <property type="protein sequence ID" value="GAA3972272.1"/>
    <property type="molecule type" value="Genomic_DNA"/>
</dbReference>
<organism evidence="2 3">
    <name type="scientific">Streptomyces marokkonensis</name>
    <dbReference type="NCBI Taxonomy" id="324855"/>
    <lineage>
        <taxon>Bacteria</taxon>
        <taxon>Bacillati</taxon>
        <taxon>Actinomycetota</taxon>
        <taxon>Actinomycetes</taxon>
        <taxon>Kitasatosporales</taxon>
        <taxon>Streptomycetaceae</taxon>
        <taxon>Streptomyces</taxon>
    </lineage>
</organism>
<sequence length="89" mass="8985">MPVGSALSLSSASQPPAPDPARLRRQGTVSGADLIRTTPPSLSGHPAAPGGTVFRSEYPDVPPADPPLHDAVLDRVAAALAETGGGRRP</sequence>
<feature type="region of interest" description="Disordered" evidence="1">
    <location>
        <begin position="1"/>
        <end position="69"/>
    </location>
</feature>
<proteinExistence type="predicted"/>